<reference evidence="1" key="1">
    <citation type="submission" date="2013-07" db="EMBL/GenBank/DDBJ databases">
        <title>The genome of Eucalyptus grandis.</title>
        <authorList>
            <person name="Schmutz J."/>
            <person name="Hayes R."/>
            <person name="Myburg A."/>
            <person name="Tuskan G."/>
            <person name="Grattapaglia D."/>
            <person name="Rokhsar D.S."/>
        </authorList>
    </citation>
    <scope>NUCLEOTIDE SEQUENCE</scope>
    <source>
        <tissue evidence="1">Leaf extractions</tissue>
    </source>
</reference>
<organism evidence="1">
    <name type="scientific">Eucalyptus grandis</name>
    <name type="common">Flooded gum</name>
    <dbReference type="NCBI Taxonomy" id="71139"/>
    <lineage>
        <taxon>Eukaryota</taxon>
        <taxon>Viridiplantae</taxon>
        <taxon>Streptophyta</taxon>
        <taxon>Embryophyta</taxon>
        <taxon>Tracheophyta</taxon>
        <taxon>Spermatophyta</taxon>
        <taxon>Magnoliopsida</taxon>
        <taxon>eudicotyledons</taxon>
        <taxon>Gunneridae</taxon>
        <taxon>Pentapetalae</taxon>
        <taxon>rosids</taxon>
        <taxon>malvids</taxon>
        <taxon>Myrtales</taxon>
        <taxon>Myrtaceae</taxon>
        <taxon>Myrtoideae</taxon>
        <taxon>Eucalypteae</taxon>
        <taxon>Eucalyptus</taxon>
    </lineage>
</organism>
<dbReference type="AlphaFoldDB" id="A0A059C7B1"/>
<dbReference type="InParanoid" id="A0A059C7B1"/>
<sequence>MRSWLSIVHKSSYIFFRSLTIYEENNSSLSEVIHHSLWFIYYCSNKSNEFRLYSDNCSFQICQSISSTFGHAQKENAIKFFNVKKTAFNHFLISPFPCMVYDALELAFHIVT</sequence>
<gene>
    <name evidence="1" type="ORF">EUGRSUZ_E02423</name>
</gene>
<evidence type="ECO:0000313" key="1">
    <source>
        <dbReference type="EMBL" id="KCW73820.1"/>
    </source>
</evidence>
<dbReference type="Gramene" id="KCW73820">
    <property type="protein sequence ID" value="KCW73820"/>
    <property type="gene ID" value="EUGRSUZ_E02423"/>
</dbReference>
<accession>A0A059C7B1</accession>
<protein>
    <submittedName>
        <fullName evidence="1">Uncharacterized protein</fullName>
    </submittedName>
</protein>
<dbReference type="EMBL" id="KK198757">
    <property type="protein sequence ID" value="KCW73820.1"/>
    <property type="molecule type" value="Genomic_DNA"/>
</dbReference>
<proteinExistence type="predicted"/>
<name>A0A059C7B1_EUCGR</name>